<accession>A0AAV4TCA4</accession>
<comment type="caution">
    <text evidence="1">The sequence shown here is derived from an EMBL/GenBank/DDBJ whole genome shotgun (WGS) entry which is preliminary data.</text>
</comment>
<gene>
    <name evidence="1" type="ORF">CEXT_117271</name>
</gene>
<sequence>MDLLRCVKCNYTITNFVNHRCLYHEHSFDQESSQNARLQFSETTLKKSLQQFRIQRKELTLNTLAFMNRTSTFQSSTFPQSTKPGTPLECEQHRRYGCPVRFE</sequence>
<organism evidence="1 2">
    <name type="scientific">Caerostris extrusa</name>
    <name type="common">Bark spider</name>
    <name type="synonym">Caerostris bankana</name>
    <dbReference type="NCBI Taxonomy" id="172846"/>
    <lineage>
        <taxon>Eukaryota</taxon>
        <taxon>Metazoa</taxon>
        <taxon>Ecdysozoa</taxon>
        <taxon>Arthropoda</taxon>
        <taxon>Chelicerata</taxon>
        <taxon>Arachnida</taxon>
        <taxon>Araneae</taxon>
        <taxon>Araneomorphae</taxon>
        <taxon>Entelegynae</taxon>
        <taxon>Araneoidea</taxon>
        <taxon>Araneidae</taxon>
        <taxon>Caerostris</taxon>
    </lineage>
</organism>
<protein>
    <submittedName>
        <fullName evidence="1">Uncharacterized protein</fullName>
    </submittedName>
</protein>
<dbReference type="Proteomes" id="UP001054945">
    <property type="component" value="Unassembled WGS sequence"/>
</dbReference>
<evidence type="ECO:0000313" key="1">
    <source>
        <dbReference type="EMBL" id="GIY43027.1"/>
    </source>
</evidence>
<evidence type="ECO:0000313" key="2">
    <source>
        <dbReference type="Proteomes" id="UP001054945"/>
    </source>
</evidence>
<dbReference type="EMBL" id="BPLR01010920">
    <property type="protein sequence ID" value="GIY43027.1"/>
    <property type="molecule type" value="Genomic_DNA"/>
</dbReference>
<proteinExistence type="predicted"/>
<dbReference type="AlphaFoldDB" id="A0AAV4TCA4"/>
<name>A0AAV4TCA4_CAEEX</name>
<reference evidence="1 2" key="1">
    <citation type="submission" date="2021-06" db="EMBL/GenBank/DDBJ databases">
        <title>Caerostris extrusa draft genome.</title>
        <authorList>
            <person name="Kono N."/>
            <person name="Arakawa K."/>
        </authorList>
    </citation>
    <scope>NUCLEOTIDE SEQUENCE [LARGE SCALE GENOMIC DNA]</scope>
</reference>
<keyword evidence="2" id="KW-1185">Reference proteome</keyword>